<accession>A0A133ZZX9</accession>
<dbReference type="Gene3D" id="3.40.50.300">
    <property type="entry name" value="P-loop containing nucleotide triphosphate hydrolases"/>
    <property type="match status" value="1"/>
</dbReference>
<name>A0A133ZZX9_9BACL</name>
<evidence type="ECO:0000259" key="1">
    <source>
        <dbReference type="PROSITE" id="PS51194"/>
    </source>
</evidence>
<organism evidence="2 3">
    <name type="scientific">Gemella haemolysans</name>
    <dbReference type="NCBI Taxonomy" id="1379"/>
    <lineage>
        <taxon>Bacteria</taxon>
        <taxon>Bacillati</taxon>
        <taxon>Bacillota</taxon>
        <taxon>Bacilli</taxon>
        <taxon>Bacillales</taxon>
        <taxon>Gemellaceae</taxon>
        <taxon>Gemella</taxon>
    </lineage>
</organism>
<dbReference type="PROSITE" id="PS51194">
    <property type="entry name" value="HELICASE_CTER"/>
    <property type="match status" value="1"/>
</dbReference>
<dbReference type="Proteomes" id="UP000070355">
    <property type="component" value="Unassembled WGS sequence"/>
</dbReference>
<dbReference type="InterPro" id="IPR038718">
    <property type="entry name" value="SNF2-like_sf"/>
</dbReference>
<evidence type="ECO:0000313" key="2">
    <source>
        <dbReference type="EMBL" id="KXB60987.1"/>
    </source>
</evidence>
<keyword evidence="2" id="KW-0547">Nucleotide-binding</keyword>
<feature type="domain" description="Helicase C-terminal" evidence="1">
    <location>
        <begin position="263"/>
        <end position="413"/>
    </location>
</feature>
<dbReference type="Gene3D" id="3.40.50.10810">
    <property type="entry name" value="Tandem AAA-ATPase domain"/>
    <property type="match status" value="1"/>
</dbReference>
<dbReference type="SUPFAM" id="SSF52540">
    <property type="entry name" value="P-loop containing nucleoside triphosphate hydrolases"/>
    <property type="match status" value="2"/>
</dbReference>
<proteinExistence type="predicted"/>
<protein>
    <submittedName>
        <fullName evidence="2">Helicase protein</fullName>
    </submittedName>
</protein>
<dbReference type="PATRIC" id="fig|1379.3.peg.725"/>
<dbReference type="InterPro" id="IPR001650">
    <property type="entry name" value="Helicase_C-like"/>
</dbReference>
<reference evidence="3" key="1">
    <citation type="submission" date="2016-01" db="EMBL/GenBank/DDBJ databases">
        <authorList>
            <person name="Mitreva M."/>
            <person name="Pepin K.H."/>
            <person name="Mihindukulasuriya K.A."/>
            <person name="Fulton R."/>
            <person name="Fronick C."/>
            <person name="O'Laughlin M."/>
            <person name="Miner T."/>
            <person name="Herter B."/>
            <person name="Rosa B.A."/>
            <person name="Cordes M."/>
            <person name="Tomlinson C."/>
            <person name="Wollam A."/>
            <person name="Palsikar V.B."/>
            <person name="Mardis E.R."/>
            <person name="Wilson R.K."/>
        </authorList>
    </citation>
    <scope>NUCLEOTIDE SEQUENCE [LARGE SCALE GENOMIC DNA]</scope>
    <source>
        <strain evidence="3">DNF01167</strain>
    </source>
</reference>
<dbReference type="EMBL" id="LSDC01000047">
    <property type="protein sequence ID" value="KXB60987.1"/>
    <property type="molecule type" value="Genomic_DNA"/>
</dbReference>
<dbReference type="RefSeq" id="WP_060913968.1">
    <property type="nucleotide sequence ID" value="NZ_KQ959948.1"/>
</dbReference>
<dbReference type="PANTHER" id="PTHR10799">
    <property type="entry name" value="SNF2/RAD54 HELICASE FAMILY"/>
    <property type="match status" value="1"/>
</dbReference>
<evidence type="ECO:0000313" key="3">
    <source>
        <dbReference type="Proteomes" id="UP000070355"/>
    </source>
</evidence>
<dbReference type="GO" id="GO:0005524">
    <property type="term" value="F:ATP binding"/>
    <property type="evidence" value="ECO:0007669"/>
    <property type="project" value="InterPro"/>
</dbReference>
<dbReference type="AlphaFoldDB" id="A0A133ZZX9"/>
<keyword evidence="2" id="KW-0378">Hydrolase</keyword>
<gene>
    <name evidence="2" type="ORF">HMPREF3186_00747</name>
</gene>
<keyword evidence="2" id="KW-0347">Helicase</keyword>
<dbReference type="Pfam" id="PF00176">
    <property type="entry name" value="SNF2-rel_dom"/>
    <property type="match status" value="1"/>
</dbReference>
<dbReference type="STRING" id="1379.HMPREF3186_00747"/>
<dbReference type="InterPro" id="IPR027417">
    <property type="entry name" value="P-loop_NTPase"/>
</dbReference>
<keyword evidence="2" id="KW-0067">ATP-binding</keyword>
<dbReference type="Pfam" id="PF00271">
    <property type="entry name" value="Helicase_C"/>
    <property type="match status" value="1"/>
</dbReference>
<dbReference type="GO" id="GO:0004386">
    <property type="term" value="F:helicase activity"/>
    <property type="evidence" value="ECO:0007669"/>
    <property type="project" value="UniProtKB-KW"/>
</dbReference>
<dbReference type="InterPro" id="IPR000330">
    <property type="entry name" value="SNF2_N"/>
</dbReference>
<comment type="caution">
    <text evidence="2">The sequence shown here is derived from an EMBL/GenBank/DDBJ whole genome shotgun (WGS) entry which is preliminary data.</text>
</comment>
<sequence>MLTENQKQAFEKFKKLKVGALFMEQGTGKTKVALELIKTTDCDLVLFFCPFSTKDNLQDEINKWTLDIDYKIIGYQTLSNSDKTYVELLEEIEDKKLFIVADESIFIKNDDTKRYKRLINIAKMSDYRLILNGTPLTKNEWDIYNQMNFLSDKIIGMSKQEFLNVFFKKISYKKVGQRPKEFYKLSDVNIDYLHKLIAPYIFECEFEFDKNEEIKYIRIIASEEAQESYNRKKQQLLNSISKGESIIDQFQNLAYSCFNDKKRHVEIAEFIKKENQIIVFCTLVNEAVNIANLLNCYLITGDTPLSKRSEIKESFKKDNKPLVMTLGTGAYALNLQFCNKIAFSSITFDYAKTEQALKRIKRMGQEKDIEYIYFTSNLGIFNMIFENNEKKRSLKELLIDKINEGSDYFENIL</sequence>